<dbReference type="AlphaFoldDB" id="A0A848GPA6"/>
<accession>A0A848GPA6</accession>
<evidence type="ECO:0000313" key="2">
    <source>
        <dbReference type="Proteomes" id="UP000583266"/>
    </source>
</evidence>
<organism evidence="1 2">
    <name type="scientific">Chitinophaga fulva</name>
    <dbReference type="NCBI Taxonomy" id="2728842"/>
    <lineage>
        <taxon>Bacteria</taxon>
        <taxon>Pseudomonadati</taxon>
        <taxon>Bacteroidota</taxon>
        <taxon>Chitinophagia</taxon>
        <taxon>Chitinophagales</taxon>
        <taxon>Chitinophagaceae</taxon>
        <taxon>Chitinophaga</taxon>
    </lineage>
</organism>
<evidence type="ECO:0000313" key="1">
    <source>
        <dbReference type="EMBL" id="NML37748.1"/>
    </source>
</evidence>
<reference evidence="1 2" key="1">
    <citation type="submission" date="2020-04" db="EMBL/GenBank/DDBJ databases">
        <title>Chitinophaga sp. G-6-1-13 sp. nov., isolated from soil.</title>
        <authorList>
            <person name="Dahal R.H."/>
            <person name="Chaudhary D.K."/>
        </authorList>
    </citation>
    <scope>NUCLEOTIDE SEQUENCE [LARGE SCALE GENOMIC DNA]</scope>
    <source>
        <strain evidence="1 2">G-6-1-13</strain>
    </source>
</reference>
<gene>
    <name evidence="1" type="ORF">HHL17_11135</name>
</gene>
<sequence length="139" mass="16035">MENYLNTCLLKTSIESLVKKEVIYGRKNNFILHSLEGGKKEVFTFSISYTFKEDIEEENGQRPNDITLSIILQINDNKNCKINQEISFGTGLDDIEFEVIDIDNIANANFEQRFNFDELRGIFEVSIVNFNKLLDGNVK</sequence>
<comment type="caution">
    <text evidence="1">The sequence shown here is derived from an EMBL/GenBank/DDBJ whole genome shotgun (WGS) entry which is preliminary data.</text>
</comment>
<keyword evidence="2" id="KW-1185">Reference proteome</keyword>
<name>A0A848GPA6_9BACT</name>
<dbReference type="EMBL" id="JABBGC010000001">
    <property type="protein sequence ID" value="NML37748.1"/>
    <property type="molecule type" value="Genomic_DNA"/>
</dbReference>
<dbReference type="RefSeq" id="WP_169224790.1">
    <property type="nucleotide sequence ID" value="NZ_JABBGC010000001.1"/>
</dbReference>
<protein>
    <submittedName>
        <fullName evidence="1">Uncharacterized protein</fullName>
    </submittedName>
</protein>
<dbReference type="Proteomes" id="UP000583266">
    <property type="component" value="Unassembled WGS sequence"/>
</dbReference>
<proteinExistence type="predicted"/>